<protein>
    <submittedName>
        <fullName evidence="5">Helix-turn-helix domain-containing protein</fullName>
    </submittedName>
</protein>
<dbReference type="InterPro" id="IPR031803">
    <property type="entry name" value="BAT_GAF/HTH-assoc"/>
</dbReference>
<dbReference type="Pfam" id="PF04967">
    <property type="entry name" value="HTH_10"/>
    <property type="match status" value="1"/>
</dbReference>
<dbReference type="PANTHER" id="PTHR34236:SF1">
    <property type="entry name" value="DIMETHYL SULFOXIDE REDUCTASE TRANSCRIPTIONAL ACTIVATOR"/>
    <property type="match status" value="1"/>
</dbReference>
<evidence type="ECO:0000256" key="1">
    <source>
        <dbReference type="ARBA" id="ARBA00023015"/>
    </source>
</evidence>
<keyword evidence="6" id="KW-1185">Reference proteome</keyword>
<dbReference type="AlphaFoldDB" id="A0A7D5K848"/>
<reference evidence="5 6" key="1">
    <citation type="submission" date="2020-07" db="EMBL/GenBank/DDBJ databases">
        <title>Gai3-2, isolated from salt lake.</title>
        <authorList>
            <person name="Cui H."/>
            <person name="Shi X."/>
        </authorList>
    </citation>
    <scope>NUCLEOTIDE SEQUENCE [LARGE SCALE GENOMIC DNA]</scope>
    <source>
        <strain evidence="5 6">Gai3-2</strain>
    </source>
</reference>
<keyword evidence="1" id="KW-0805">Transcription regulation</keyword>
<name>A0A7D5K848_9EURY</name>
<organism evidence="5 6">
    <name type="scientific">Halorarum halophilum</name>
    <dbReference type="NCBI Taxonomy" id="2743090"/>
    <lineage>
        <taxon>Archaea</taxon>
        <taxon>Methanobacteriati</taxon>
        <taxon>Methanobacteriota</taxon>
        <taxon>Stenosarchaea group</taxon>
        <taxon>Halobacteria</taxon>
        <taxon>Halobacteriales</taxon>
        <taxon>Haloferacaceae</taxon>
        <taxon>Halorarum</taxon>
    </lineage>
</organism>
<evidence type="ECO:0000256" key="2">
    <source>
        <dbReference type="ARBA" id="ARBA00023163"/>
    </source>
</evidence>
<evidence type="ECO:0000259" key="3">
    <source>
        <dbReference type="Pfam" id="PF04967"/>
    </source>
</evidence>
<dbReference type="Pfam" id="PF15915">
    <property type="entry name" value="BAT"/>
    <property type="match status" value="1"/>
</dbReference>
<dbReference type="RefSeq" id="WP_179169469.1">
    <property type="nucleotide sequence ID" value="NZ_CP058529.1"/>
</dbReference>
<evidence type="ECO:0000259" key="4">
    <source>
        <dbReference type="Pfam" id="PF15915"/>
    </source>
</evidence>
<feature type="domain" description="HTH bat-type" evidence="3">
    <location>
        <begin position="159"/>
        <end position="210"/>
    </location>
</feature>
<dbReference type="Proteomes" id="UP000509750">
    <property type="component" value="Chromosome"/>
</dbReference>
<sequence length="217" mass="24432">MATVAEFTIPAGDFPLGRAFEEFPEVTVELERVVPTGDAIVPYFWVHGIDHVPAEEFDAAFRHRPQVSVVQSVDELDESSLKRVTWTPEYGGVLRSIVETDVVLVSGIGTAENWTFEIRSEGRDEIAAFRAFCRERGVPVEVRSLRSLESVQGDREYDLTDAQREALVLALQSGYFDDPRRTKLEGIAEELGITRQSLAARLRRGHYRLIENTLVNP</sequence>
<dbReference type="EMBL" id="CP058529">
    <property type="protein sequence ID" value="QLG27894.1"/>
    <property type="molecule type" value="Genomic_DNA"/>
</dbReference>
<keyword evidence="2" id="KW-0804">Transcription</keyword>
<dbReference type="PANTHER" id="PTHR34236">
    <property type="entry name" value="DIMETHYL SULFOXIDE REDUCTASE TRANSCRIPTIONAL ACTIVATOR"/>
    <property type="match status" value="1"/>
</dbReference>
<proteinExistence type="predicted"/>
<dbReference type="GeneID" id="56029198"/>
<feature type="domain" description="Bacterioopsin transcriptional activator GAF and HTH associated" evidence="4">
    <location>
        <begin position="6"/>
        <end position="150"/>
    </location>
</feature>
<dbReference type="OrthoDB" id="202021at2157"/>
<dbReference type="KEGG" id="halg:HUG10_10155"/>
<evidence type="ECO:0000313" key="5">
    <source>
        <dbReference type="EMBL" id="QLG27894.1"/>
    </source>
</evidence>
<evidence type="ECO:0000313" key="6">
    <source>
        <dbReference type="Proteomes" id="UP000509750"/>
    </source>
</evidence>
<accession>A0A7D5K848</accession>
<gene>
    <name evidence="5" type="ORF">HUG10_10155</name>
</gene>
<dbReference type="InterPro" id="IPR007050">
    <property type="entry name" value="HTH_bacterioopsin"/>
</dbReference>